<dbReference type="PANTHER" id="PTHR43792">
    <property type="entry name" value="GNAT FAMILY, PUTATIVE (AFU_ORTHOLOGUE AFUA_3G00765)-RELATED-RELATED"/>
    <property type="match status" value="1"/>
</dbReference>
<gene>
    <name evidence="2" type="ORF">C7I55_02105</name>
</gene>
<dbReference type="Proteomes" id="UP000241167">
    <property type="component" value="Unassembled WGS sequence"/>
</dbReference>
<dbReference type="InterPro" id="IPR016181">
    <property type="entry name" value="Acyl_CoA_acyltransferase"/>
</dbReference>
<dbReference type="InterPro" id="IPR000182">
    <property type="entry name" value="GNAT_dom"/>
</dbReference>
<keyword evidence="3" id="KW-1185">Reference proteome</keyword>
<keyword evidence="2" id="KW-0808">Transferase</keyword>
<reference evidence="2 3" key="1">
    <citation type="submission" date="2018-03" db="EMBL/GenBank/DDBJ databases">
        <title>The draft genome of Sphingosinicella sp. GL-C-18.</title>
        <authorList>
            <person name="Liu L."/>
            <person name="Li L."/>
            <person name="Liang L."/>
            <person name="Zhang X."/>
            <person name="Wang T."/>
        </authorList>
    </citation>
    <scope>NUCLEOTIDE SEQUENCE [LARGE SCALE GENOMIC DNA]</scope>
    <source>
        <strain evidence="2 3">GL-C-18</strain>
    </source>
</reference>
<evidence type="ECO:0000259" key="1">
    <source>
        <dbReference type="PROSITE" id="PS51186"/>
    </source>
</evidence>
<dbReference type="InterPro" id="IPR051531">
    <property type="entry name" value="N-acetyltransferase"/>
</dbReference>
<proteinExistence type="predicted"/>
<dbReference type="GO" id="GO:0016747">
    <property type="term" value="F:acyltransferase activity, transferring groups other than amino-acyl groups"/>
    <property type="evidence" value="ECO:0007669"/>
    <property type="project" value="InterPro"/>
</dbReference>
<protein>
    <submittedName>
        <fullName evidence="2">GNAT family N-acetyltransferase</fullName>
    </submittedName>
</protein>
<dbReference type="AlphaFoldDB" id="A0A2P7QZ05"/>
<dbReference type="OrthoDB" id="6293260at2"/>
<evidence type="ECO:0000313" key="2">
    <source>
        <dbReference type="EMBL" id="PSJ43198.1"/>
    </source>
</evidence>
<organism evidence="2 3">
    <name type="scientific">Allosphingosinicella deserti</name>
    <dbReference type="NCBI Taxonomy" id="2116704"/>
    <lineage>
        <taxon>Bacteria</taxon>
        <taxon>Pseudomonadati</taxon>
        <taxon>Pseudomonadota</taxon>
        <taxon>Alphaproteobacteria</taxon>
        <taxon>Sphingomonadales</taxon>
        <taxon>Sphingomonadaceae</taxon>
        <taxon>Allosphingosinicella</taxon>
    </lineage>
</organism>
<evidence type="ECO:0000313" key="3">
    <source>
        <dbReference type="Proteomes" id="UP000241167"/>
    </source>
</evidence>
<name>A0A2P7QZ05_9SPHN</name>
<feature type="domain" description="N-acetyltransferase" evidence="1">
    <location>
        <begin position="7"/>
        <end position="178"/>
    </location>
</feature>
<dbReference type="PROSITE" id="PS51186">
    <property type="entry name" value="GNAT"/>
    <property type="match status" value="1"/>
</dbReference>
<dbReference type="SUPFAM" id="SSF55729">
    <property type="entry name" value="Acyl-CoA N-acyltransferases (Nat)"/>
    <property type="match status" value="1"/>
</dbReference>
<accession>A0A2P7QZ05</accession>
<dbReference type="RefSeq" id="WP_106511218.1">
    <property type="nucleotide sequence ID" value="NZ_PXYI01000001.1"/>
</dbReference>
<comment type="caution">
    <text evidence="2">The sequence shown here is derived from an EMBL/GenBank/DDBJ whole genome shotgun (WGS) entry which is preliminary data.</text>
</comment>
<dbReference type="Pfam" id="PF13302">
    <property type="entry name" value="Acetyltransf_3"/>
    <property type="match status" value="1"/>
</dbReference>
<dbReference type="EMBL" id="PXYI01000001">
    <property type="protein sequence ID" value="PSJ43198.1"/>
    <property type="molecule type" value="Genomic_DNA"/>
</dbReference>
<dbReference type="Gene3D" id="3.40.630.30">
    <property type="match status" value="1"/>
</dbReference>
<dbReference type="PANTHER" id="PTHR43792:SF1">
    <property type="entry name" value="N-ACETYLTRANSFERASE DOMAIN-CONTAINING PROTEIN"/>
    <property type="match status" value="1"/>
</dbReference>
<sequence length="180" mass="20466">MILSERLRLRPCREDDKDMFVAILNTERMMAHVGGVMDRAAIEALVDKRIADQARNGMSYWAVELRGENRLIGSCGVRIADDYRGTPVQGMYEAGWRIAEADWGKGYAYEAAQASFVWLWANTGAMRVAAWTIAANRPSWRLMERLGMRRREGLDFDRPARGAARGPERQRVYVLDRPSG</sequence>